<comment type="caution">
    <text evidence="1">The sequence shown here is derived from an EMBL/GenBank/DDBJ whole genome shotgun (WGS) entry which is preliminary data.</text>
</comment>
<reference evidence="1" key="1">
    <citation type="submission" date="2021-08" db="EMBL/GenBank/DDBJ databases">
        <title>Chromosome-Level Trichoderma cornu-damae using Hi-C Data.</title>
        <authorList>
            <person name="Kim C.S."/>
        </authorList>
    </citation>
    <scope>NUCLEOTIDE SEQUENCE</scope>
    <source>
        <strain evidence="1">KA19-0412C</strain>
    </source>
</reference>
<name>A0A9P8QSD3_9HYPO</name>
<dbReference type="Proteomes" id="UP000827724">
    <property type="component" value="Unassembled WGS sequence"/>
</dbReference>
<keyword evidence="2" id="KW-1185">Reference proteome</keyword>
<proteinExistence type="predicted"/>
<organism evidence="1 2">
    <name type="scientific">Trichoderma cornu-damae</name>
    <dbReference type="NCBI Taxonomy" id="654480"/>
    <lineage>
        <taxon>Eukaryota</taxon>
        <taxon>Fungi</taxon>
        <taxon>Dikarya</taxon>
        <taxon>Ascomycota</taxon>
        <taxon>Pezizomycotina</taxon>
        <taxon>Sordariomycetes</taxon>
        <taxon>Hypocreomycetidae</taxon>
        <taxon>Hypocreales</taxon>
        <taxon>Hypocreaceae</taxon>
        <taxon>Trichoderma</taxon>
    </lineage>
</organism>
<dbReference type="EMBL" id="JAIWOZ010000002">
    <property type="protein sequence ID" value="KAH6608358.1"/>
    <property type="molecule type" value="Genomic_DNA"/>
</dbReference>
<evidence type="ECO:0000313" key="1">
    <source>
        <dbReference type="EMBL" id="KAH6608358.1"/>
    </source>
</evidence>
<sequence length="78" mass="8984">MLKARHLETPLGKAIMSPGVQAIMSPVVQRLIPAPMAATLYHYVVRKHLWIHQTPEHRLRLVIRALPMKNKSVLKWSK</sequence>
<protein>
    <submittedName>
        <fullName evidence="1">Uncharacterized protein</fullName>
    </submittedName>
</protein>
<gene>
    <name evidence="1" type="ORF">Trco_001704</name>
</gene>
<dbReference type="AlphaFoldDB" id="A0A9P8QSD3"/>
<evidence type="ECO:0000313" key="2">
    <source>
        <dbReference type="Proteomes" id="UP000827724"/>
    </source>
</evidence>
<accession>A0A9P8QSD3</accession>